<sequence>MLEHQMRKAVKHHRKNFHIGAPMANSDLMKICLLIMFPEHSFSEEARCELTPRVTMEEFQQMIVQGLFLGSIERSNQFVLEMDQAPVNSRASGSRLYKGNIGLKRTSRLRSEMTRIEAGQALEVVVNNGVLHPSVFCCCLEFQGMLWLSLEFKDTVVVRVILRIKVTTVLGESDIENQGYDG</sequence>
<reference evidence="1 2" key="1">
    <citation type="journal article" date="2015" name="Proc. Natl. Acad. Sci. U.S.A.">
        <title>The resurrection genome of Boea hygrometrica: A blueprint for survival of dehydration.</title>
        <authorList>
            <person name="Xiao L."/>
            <person name="Yang G."/>
            <person name="Zhang L."/>
            <person name="Yang X."/>
            <person name="Zhao S."/>
            <person name="Ji Z."/>
            <person name="Zhou Q."/>
            <person name="Hu M."/>
            <person name="Wang Y."/>
            <person name="Chen M."/>
            <person name="Xu Y."/>
            <person name="Jin H."/>
            <person name="Xiao X."/>
            <person name="Hu G."/>
            <person name="Bao F."/>
            <person name="Hu Y."/>
            <person name="Wan P."/>
            <person name="Li L."/>
            <person name="Deng X."/>
            <person name="Kuang T."/>
            <person name="Xiang C."/>
            <person name="Zhu J.K."/>
            <person name="Oliver M.J."/>
            <person name="He Y."/>
        </authorList>
    </citation>
    <scope>NUCLEOTIDE SEQUENCE [LARGE SCALE GENOMIC DNA]</scope>
    <source>
        <strain evidence="2">cv. XS01</strain>
    </source>
</reference>
<evidence type="ECO:0000313" key="2">
    <source>
        <dbReference type="Proteomes" id="UP000250235"/>
    </source>
</evidence>
<proteinExistence type="predicted"/>
<dbReference type="EMBL" id="KV005783">
    <property type="protein sequence ID" value="KZV33469.1"/>
    <property type="molecule type" value="Genomic_DNA"/>
</dbReference>
<organism evidence="1 2">
    <name type="scientific">Dorcoceras hygrometricum</name>
    <dbReference type="NCBI Taxonomy" id="472368"/>
    <lineage>
        <taxon>Eukaryota</taxon>
        <taxon>Viridiplantae</taxon>
        <taxon>Streptophyta</taxon>
        <taxon>Embryophyta</taxon>
        <taxon>Tracheophyta</taxon>
        <taxon>Spermatophyta</taxon>
        <taxon>Magnoliopsida</taxon>
        <taxon>eudicotyledons</taxon>
        <taxon>Gunneridae</taxon>
        <taxon>Pentapetalae</taxon>
        <taxon>asterids</taxon>
        <taxon>lamiids</taxon>
        <taxon>Lamiales</taxon>
        <taxon>Gesneriaceae</taxon>
        <taxon>Didymocarpoideae</taxon>
        <taxon>Trichosporeae</taxon>
        <taxon>Loxocarpinae</taxon>
        <taxon>Dorcoceras</taxon>
    </lineage>
</organism>
<accession>A0A2Z7BJ98</accession>
<dbReference type="AlphaFoldDB" id="A0A2Z7BJ98"/>
<evidence type="ECO:0000313" key="1">
    <source>
        <dbReference type="EMBL" id="KZV33469.1"/>
    </source>
</evidence>
<gene>
    <name evidence="1" type="ORF">F511_12983</name>
</gene>
<keyword evidence="2" id="KW-1185">Reference proteome</keyword>
<name>A0A2Z7BJ98_9LAMI</name>
<protein>
    <submittedName>
        <fullName evidence="1">Uncharacterized protein</fullName>
    </submittedName>
</protein>
<dbReference type="Proteomes" id="UP000250235">
    <property type="component" value="Unassembled WGS sequence"/>
</dbReference>